<evidence type="ECO:0000256" key="1">
    <source>
        <dbReference type="SAM" id="MobiDB-lite"/>
    </source>
</evidence>
<comment type="caution">
    <text evidence="3">The sequence shown here is derived from an EMBL/GenBank/DDBJ whole genome shotgun (WGS) entry which is preliminary data.</text>
</comment>
<feature type="compositionally biased region" description="Polar residues" evidence="1">
    <location>
        <begin position="254"/>
        <end position="266"/>
    </location>
</feature>
<dbReference type="InterPro" id="IPR036465">
    <property type="entry name" value="vWFA_dom_sf"/>
</dbReference>
<accession>A0A0E3BW20</accession>
<gene>
    <name evidence="3" type="ORF">P608_10180</name>
</gene>
<evidence type="ECO:0000259" key="2">
    <source>
        <dbReference type="PROSITE" id="PS50234"/>
    </source>
</evidence>
<dbReference type="PANTHER" id="PTHR41248">
    <property type="entry name" value="NORD PROTEIN"/>
    <property type="match status" value="1"/>
</dbReference>
<dbReference type="SMART" id="SM00327">
    <property type="entry name" value="VWA"/>
    <property type="match status" value="1"/>
</dbReference>
<feature type="compositionally biased region" description="Low complexity" evidence="1">
    <location>
        <begin position="215"/>
        <end position="237"/>
    </location>
</feature>
<organism evidence="3 4">
    <name type="scientific">Comamonas thiooxydans</name>
    <dbReference type="NCBI Taxonomy" id="363952"/>
    <lineage>
        <taxon>Bacteria</taxon>
        <taxon>Pseudomonadati</taxon>
        <taxon>Pseudomonadota</taxon>
        <taxon>Betaproteobacteria</taxon>
        <taxon>Burkholderiales</taxon>
        <taxon>Comamonadaceae</taxon>
        <taxon>Comamonas</taxon>
    </lineage>
</organism>
<dbReference type="Pfam" id="PF06213">
    <property type="entry name" value="CobT"/>
    <property type="match status" value="1"/>
</dbReference>
<evidence type="ECO:0000313" key="3">
    <source>
        <dbReference type="EMBL" id="KGH12708.1"/>
    </source>
</evidence>
<dbReference type="Pfam" id="PF00092">
    <property type="entry name" value="VWA"/>
    <property type="match status" value="1"/>
</dbReference>
<name>A0A0E3BW20_9BURK</name>
<reference evidence="3 4" key="1">
    <citation type="submission" date="2013-09" db="EMBL/GenBank/DDBJ databases">
        <title>High correlation between genotypes and phenotypes of environmental bacteria Comamonas testosteroni strains.</title>
        <authorList>
            <person name="Liu L."/>
            <person name="Zhu W."/>
            <person name="Xia X."/>
            <person name="Xu B."/>
            <person name="Luo M."/>
            <person name="Wang G."/>
        </authorList>
    </citation>
    <scope>NUCLEOTIDE SEQUENCE [LARGE SCALE GENOMIC DNA]</scope>
    <source>
        <strain evidence="3 4">DF2</strain>
    </source>
</reference>
<dbReference type="RefSeq" id="WP_034389844.1">
    <property type="nucleotide sequence ID" value="NZ_AWTO01000019.1"/>
</dbReference>
<evidence type="ECO:0000313" key="4">
    <source>
        <dbReference type="Proteomes" id="UP000029549"/>
    </source>
</evidence>
<dbReference type="Proteomes" id="UP000029549">
    <property type="component" value="Unassembled WGS sequence"/>
</dbReference>
<feature type="compositionally biased region" description="Acidic residues" evidence="1">
    <location>
        <begin position="238"/>
        <end position="247"/>
    </location>
</feature>
<dbReference type="InterPro" id="IPR002035">
    <property type="entry name" value="VWF_A"/>
</dbReference>
<dbReference type="PANTHER" id="PTHR41248:SF1">
    <property type="entry name" value="NORD PROTEIN"/>
    <property type="match status" value="1"/>
</dbReference>
<feature type="region of interest" description="Disordered" evidence="1">
    <location>
        <begin position="206"/>
        <end position="292"/>
    </location>
</feature>
<sequence>MAKQNRNTIYTALPIVATAYGDKFGVKVRIGQDVAYTDGKTIVIPNVPHDYPYMDVVWGYMAHEAAHVRFTDFSAPRRAGLHAELTNAFEDCRIERAMMDLYPGTATTLNEVANYMARVGHYSHLRDDEHPAQILVGYCLYWLQARAVGQPVMASYLATAQPVLERTFPQGVITRLSTILRKVVDAESTSDICYLADQVISMIEEEKEKEEEQQQQDQQNQDQNQQPQNVPNEQSSGEGDDSDEADGQQDSTQEDSQQGKGPGQSNEGDDSGEGQGQRSMAGADQGAENDSGIASRTAKEKLDALTQALSAGAGDVDGDRARNSLKQELSQVAREEGIPSYQTIRKGTDASDDKAKGLELMNRVRPATSKIRNQLFGLVQASLRCAKQSTRSGKRLDINRLHRVVAGDTRVFAKPQEKRKPNTAVHILGDKSGSMTRPTRSDSSRSLADVTDEACIALALALDAIAHVNPAVTFFSNSSESPVVCAVKHGQSVQANTGRFPVKPSGGTPMAEAIWYAAYELSKTREDRKMLIVLTDGEPNSSQATKEVIDLCERSGIDVIGIGIQTNAPATLFSRSICIDAVEDLQKTLFKLMEKSLTTVD</sequence>
<feature type="domain" description="VWFA" evidence="2">
    <location>
        <begin position="424"/>
        <end position="564"/>
    </location>
</feature>
<dbReference type="AlphaFoldDB" id="A0A0E3BW20"/>
<keyword evidence="4" id="KW-1185">Reference proteome</keyword>
<protein>
    <submittedName>
        <fullName evidence="3">von Willebrand factor A</fullName>
    </submittedName>
</protein>
<dbReference type="GO" id="GO:0009236">
    <property type="term" value="P:cobalamin biosynthetic process"/>
    <property type="evidence" value="ECO:0007669"/>
    <property type="project" value="InterPro"/>
</dbReference>
<dbReference type="InterPro" id="IPR051928">
    <property type="entry name" value="NorD/CobT"/>
</dbReference>
<dbReference type="EMBL" id="AWTP01000104">
    <property type="protein sequence ID" value="KGH12708.1"/>
    <property type="molecule type" value="Genomic_DNA"/>
</dbReference>
<proteinExistence type="predicted"/>
<dbReference type="InterPro" id="IPR006538">
    <property type="entry name" value="CobT"/>
</dbReference>
<dbReference type="Gene3D" id="3.40.50.410">
    <property type="entry name" value="von Willebrand factor, type A domain"/>
    <property type="match status" value="1"/>
</dbReference>
<dbReference type="PROSITE" id="PS50234">
    <property type="entry name" value="VWFA"/>
    <property type="match status" value="1"/>
</dbReference>
<dbReference type="SUPFAM" id="SSF53300">
    <property type="entry name" value="vWA-like"/>
    <property type="match status" value="1"/>
</dbReference>